<dbReference type="OrthoDB" id="1523880at2"/>
<feature type="transmembrane region" description="Helical" evidence="1">
    <location>
        <begin position="238"/>
        <end position="259"/>
    </location>
</feature>
<dbReference type="Proteomes" id="UP000321513">
    <property type="component" value="Unassembled WGS sequence"/>
</dbReference>
<feature type="transmembrane region" description="Helical" evidence="1">
    <location>
        <begin position="55"/>
        <end position="76"/>
    </location>
</feature>
<keyword evidence="3" id="KW-1185">Reference proteome</keyword>
<organism evidence="2 3">
    <name type="scientific">Segetibacter aerophilus</name>
    <dbReference type="NCBI Taxonomy" id="670293"/>
    <lineage>
        <taxon>Bacteria</taxon>
        <taxon>Pseudomonadati</taxon>
        <taxon>Bacteroidota</taxon>
        <taxon>Chitinophagia</taxon>
        <taxon>Chitinophagales</taxon>
        <taxon>Chitinophagaceae</taxon>
        <taxon>Segetibacter</taxon>
    </lineage>
</organism>
<feature type="transmembrane region" description="Helical" evidence="1">
    <location>
        <begin position="25"/>
        <end position="43"/>
    </location>
</feature>
<feature type="transmembrane region" description="Helical" evidence="1">
    <location>
        <begin position="96"/>
        <end position="118"/>
    </location>
</feature>
<protein>
    <submittedName>
        <fullName evidence="2">Uncharacterized protein</fullName>
    </submittedName>
</protein>
<feature type="transmembrane region" description="Helical" evidence="1">
    <location>
        <begin position="213"/>
        <end position="231"/>
    </location>
</feature>
<proteinExistence type="predicted"/>
<feature type="transmembrane region" description="Helical" evidence="1">
    <location>
        <begin position="183"/>
        <end position="201"/>
    </location>
</feature>
<dbReference type="RefSeq" id="WP_147204663.1">
    <property type="nucleotide sequence ID" value="NZ_BJYT01000011.1"/>
</dbReference>
<dbReference type="EMBL" id="BJYT01000011">
    <property type="protein sequence ID" value="GEO10553.1"/>
    <property type="molecule type" value="Genomic_DNA"/>
</dbReference>
<keyword evidence="1" id="KW-1133">Transmembrane helix</keyword>
<keyword evidence="1" id="KW-0812">Transmembrane</keyword>
<reference evidence="2 3" key="1">
    <citation type="submission" date="2019-07" db="EMBL/GenBank/DDBJ databases">
        <title>Whole genome shotgun sequence of Segetibacter aerophilus NBRC 106135.</title>
        <authorList>
            <person name="Hosoyama A."/>
            <person name="Uohara A."/>
            <person name="Ohji S."/>
            <person name="Ichikawa N."/>
        </authorList>
    </citation>
    <scope>NUCLEOTIDE SEQUENCE [LARGE SCALE GENOMIC DNA]</scope>
    <source>
        <strain evidence="2 3">NBRC 106135</strain>
    </source>
</reference>
<keyword evidence="1" id="KW-0472">Membrane</keyword>
<gene>
    <name evidence="2" type="ORF">SAE01_30490</name>
</gene>
<dbReference type="AlphaFoldDB" id="A0A512BF10"/>
<accession>A0A512BF10</accession>
<sequence>MNDTFNLKRFGWLFKKTLLERPAQLLGLIGLILVITVLFYAILRYMGPWDVAQNGSFLIGFIGGGTFLASFVFTYFTSNASGSSYLTLPASHFEKWLCAVLITGVIFTSIFLLFYRAIDIAFVSIYHKALNPTGPFYKEMYEAINVLPYNGFIAGKAYMMFANFTTAMLVGALYFNKAAFIKVALIVCAIFIAGSYLNYFMAKAVFDNLDKALPYYAVFITVGKEFGKIILPSFASKAVDICILYIIPSVLLITAYVRLREKEF</sequence>
<evidence type="ECO:0000313" key="3">
    <source>
        <dbReference type="Proteomes" id="UP000321513"/>
    </source>
</evidence>
<evidence type="ECO:0000313" key="2">
    <source>
        <dbReference type="EMBL" id="GEO10553.1"/>
    </source>
</evidence>
<comment type="caution">
    <text evidence="2">The sequence shown here is derived from an EMBL/GenBank/DDBJ whole genome shotgun (WGS) entry which is preliminary data.</text>
</comment>
<feature type="transmembrane region" description="Helical" evidence="1">
    <location>
        <begin position="157"/>
        <end position="176"/>
    </location>
</feature>
<evidence type="ECO:0000256" key="1">
    <source>
        <dbReference type="SAM" id="Phobius"/>
    </source>
</evidence>
<name>A0A512BF10_9BACT</name>